<evidence type="ECO:0000313" key="6">
    <source>
        <dbReference type="Proteomes" id="UP001487740"/>
    </source>
</evidence>
<feature type="compositionally biased region" description="Polar residues" evidence="2">
    <location>
        <begin position="327"/>
        <end position="348"/>
    </location>
</feature>
<name>A0AAW0US51_SCYPA</name>
<sequence>MEWEGQDVDDLLANTTVDISECGRLRKVGGRATTPPITSTITGTTAPPLDHPNENGVLSFENPNYTLAGGADPRLDDALNRNSEDTLDGGLAALDSLYSELDHVCSLNRTASVRNRRHYAQLDVGSMGVDVASGPVTNLDQADHQNNSLLDNESSIMGRKQGLSYNLHKPDLIEHVTSLQQHQQDQPPTKDVDIEDKIKSSFPESPPPEGGGDSGVVTDGGSTSSSTSSQQSRQSPTHIPHMTPAHTQDLYALPLKRGTGQGGDGSEKVDPPTEDSLPAGWEKHEDNDGPYYWHIKSGTITRTPPEPSQTVAPAPLRAERRNREPDQNSGSVGGTVTRSNTSSALSELSDSRPRTAALDNAYKRRSYPARSDVTEGSGGRPIRFAVRSLGWVEIAEEDLTPERSSKAVNRCIVDLSVGRRDVLDVVGCWGDGKDLFMDLDEGSLKLVDPENLTVLNTQPIHTIRVWGVGRDNGRERDFAYVARDRVSRKHMCHVFRCDTPARTIANTLRDICKKDNDRTLTPTELEQASRHRFRGRRGKQPADSPHQPSHRKPPYSSPSPDDLNPVLPNTHGGAQESDASAVCRVAAGGAALWHGSPQHSHRQSCRSQPTSLEECVCGCCTFHCHHHQH</sequence>
<feature type="domain" description="WW" evidence="4">
    <location>
        <begin position="275"/>
        <end position="307"/>
    </location>
</feature>
<dbReference type="CDD" id="cd01272">
    <property type="entry name" value="PTB1_Fe65"/>
    <property type="match status" value="1"/>
</dbReference>
<feature type="compositionally biased region" description="Low complexity" evidence="2">
    <location>
        <begin position="32"/>
        <end position="48"/>
    </location>
</feature>
<dbReference type="SMART" id="SM00462">
    <property type="entry name" value="PTB"/>
    <property type="match status" value="1"/>
</dbReference>
<dbReference type="EMBL" id="JARAKH010000007">
    <property type="protein sequence ID" value="KAK8402944.1"/>
    <property type="molecule type" value="Genomic_DNA"/>
</dbReference>
<dbReference type="PANTHER" id="PTHR14058">
    <property type="entry name" value="AMYLOID BETA A4 PRECURSOR PROTEIN-BINDING FAMILY B"/>
    <property type="match status" value="1"/>
</dbReference>
<evidence type="ECO:0000256" key="2">
    <source>
        <dbReference type="SAM" id="MobiDB-lite"/>
    </source>
</evidence>
<organism evidence="5 6">
    <name type="scientific">Scylla paramamosain</name>
    <name type="common">Mud crab</name>
    <dbReference type="NCBI Taxonomy" id="85552"/>
    <lineage>
        <taxon>Eukaryota</taxon>
        <taxon>Metazoa</taxon>
        <taxon>Ecdysozoa</taxon>
        <taxon>Arthropoda</taxon>
        <taxon>Crustacea</taxon>
        <taxon>Multicrustacea</taxon>
        <taxon>Malacostraca</taxon>
        <taxon>Eumalacostraca</taxon>
        <taxon>Eucarida</taxon>
        <taxon>Decapoda</taxon>
        <taxon>Pleocyemata</taxon>
        <taxon>Brachyura</taxon>
        <taxon>Eubrachyura</taxon>
        <taxon>Portunoidea</taxon>
        <taxon>Portunidae</taxon>
        <taxon>Portuninae</taxon>
        <taxon>Scylla</taxon>
    </lineage>
</organism>
<dbReference type="GO" id="GO:0005737">
    <property type="term" value="C:cytoplasm"/>
    <property type="evidence" value="ECO:0007669"/>
    <property type="project" value="TreeGrafter"/>
</dbReference>
<dbReference type="CDD" id="cd00201">
    <property type="entry name" value="WW"/>
    <property type="match status" value="1"/>
</dbReference>
<dbReference type="InterPro" id="IPR006020">
    <property type="entry name" value="PTB/PI_dom"/>
</dbReference>
<dbReference type="FunFam" id="2.30.29.30:FF:000317">
    <property type="entry name" value="Amyloid beta A4 protein-binding family B member"/>
    <property type="match status" value="1"/>
</dbReference>
<feature type="compositionally biased region" description="Basic residues" evidence="2">
    <location>
        <begin position="530"/>
        <end position="539"/>
    </location>
</feature>
<dbReference type="Pfam" id="PF00640">
    <property type="entry name" value="PID"/>
    <property type="match status" value="1"/>
</dbReference>
<dbReference type="Gene3D" id="2.30.29.30">
    <property type="entry name" value="Pleckstrin-homology domain (PH domain)/Phosphotyrosine-binding domain (PTB)"/>
    <property type="match status" value="1"/>
</dbReference>
<feature type="compositionally biased region" description="Low complexity" evidence="2">
    <location>
        <begin position="215"/>
        <end position="232"/>
    </location>
</feature>
<dbReference type="SUPFAM" id="SSF50729">
    <property type="entry name" value="PH domain-like"/>
    <property type="match status" value="1"/>
</dbReference>
<proteinExistence type="predicted"/>
<feature type="region of interest" description="Disordered" evidence="2">
    <location>
        <begin position="198"/>
        <end position="243"/>
    </location>
</feature>
<dbReference type="InterPro" id="IPR001202">
    <property type="entry name" value="WW_dom"/>
</dbReference>
<feature type="compositionally biased region" description="Basic and acidic residues" evidence="2">
    <location>
        <begin position="317"/>
        <end position="326"/>
    </location>
</feature>
<dbReference type="AlphaFoldDB" id="A0AAW0US51"/>
<dbReference type="InterPro" id="IPR039576">
    <property type="entry name" value="APBB1/2/3"/>
</dbReference>
<evidence type="ECO:0000259" key="4">
    <source>
        <dbReference type="PROSITE" id="PS50020"/>
    </source>
</evidence>
<dbReference type="PROSITE" id="PS50020">
    <property type="entry name" value="WW_DOMAIN_2"/>
    <property type="match status" value="1"/>
</dbReference>
<dbReference type="PROSITE" id="PS01179">
    <property type="entry name" value="PID"/>
    <property type="match status" value="1"/>
</dbReference>
<protein>
    <recommendedName>
        <fullName evidence="7">Protein Fe65 homolog</fullName>
    </recommendedName>
</protein>
<evidence type="ECO:0000256" key="1">
    <source>
        <dbReference type="ARBA" id="ARBA00022737"/>
    </source>
</evidence>
<dbReference type="EMBL" id="JARAKH010000007">
    <property type="protein sequence ID" value="KAK8402938.1"/>
    <property type="molecule type" value="Genomic_DNA"/>
</dbReference>
<gene>
    <name evidence="5" type="ORF">O3P69_000895</name>
</gene>
<feature type="region of interest" description="Disordered" evidence="2">
    <location>
        <begin position="28"/>
        <end position="50"/>
    </location>
</feature>
<dbReference type="GO" id="GO:0006355">
    <property type="term" value="P:regulation of DNA-templated transcription"/>
    <property type="evidence" value="ECO:0007669"/>
    <property type="project" value="TreeGrafter"/>
</dbReference>
<dbReference type="Proteomes" id="UP001487740">
    <property type="component" value="Unassembled WGS sequence"/>
</dbReference>
<comment type="caution">
    <text evidence="5">The sequence shown here is derived from an EMBL/GenBank/DDBJ whole genome shotgun (WGS) entry which is preliminary data.</text>
</comment>
<evidence type="ECO:0000313" key="5">
    <source>
        <dbReference type="EMBL" id="KAK8402944.1"/>
    </source>
</evidence>
<evidence type="ECO:0000259" key="3">
    <source>
        <dbReference type="PROSITE" id="PS01179"/>
    </source>
</evidence>
<feature type="region of interest" description="Disordered" evidence="2">
    <location>
        <begin position="521"/>
        <end position="578"/>
    </location>
</feature>
<reference evidence="5 6" key="1">
    <citation type="submission" date="2023-03" db="EMBL/GenBank/DDBJ databases">
        <title>High-quality genome of Scylla paramamosain provides insights in environmental adaptation.</title>
        <authorList>
            <person name="Zhang L."/>
        </authorList>
    </citation>
    <scope>NUCLEOTIDE SEQUENCE [LARGE SCALE GENOMIC DNA]</scope>
    <source>
        <strain evidence="5">LZ_2023a</strain>
        <tissue evidence="5">Muscle</tissue>
    </source>
</reference>
<dbReference type="SUPFAM" id="SSF51045">
    <property type="entry name" value="WW domain"/>
    <property type="match status" value="1"/>
</dbReference>
<dbReference type="InterPro" id="IPR011993">
    <property type="entry name" value="PH-like_dom_sf"/>
</dbReference>
<dbReference type="InterPro" id="IPR036020">
    <property type="entry name" value="WW_dom_sf"/>
</dbReference>
<keyword evidence="6" id="KW-1185">Reference proteome</keyword>
<dbReference type="GO" id="GO:0001540">
    <property type="term" value="F:amyloid-beta binding"/>
    <property type="evidence" value="ECO:0007669"/>
    <property type="project" value="InterPro"/>
</dbReference>
<feature type="domain" description="PID" evidence="3">
    <location>
        <begin position="382"/>
        <end position="512"/>
    </location>
</feature>
<evidence type="ECO:0008006" key="7">
    <source>
        <dbReference type="Google" id="ProtNLM"/>
    </source>
</evidence>
<dbReference type="GO" id="GO:0005634">
    <property type="term" value="C:nucleus"/>
    <property type="evidence" value="ECO:0007669"/>
    <property type="project" value="TreeGrafter"/>
</dbReference>
<dbReference type="PANTHER" id="PTHR14058:SF8">
    <property type="entry name" value="PROTEIN FE65 HOMOLOG"/>
    <property type="match status" value="1"/>
</dbReference>
<dbReference type="Gene3D" id="2.20.70.10">
    <property type="match status" value="1"/>
</dbReference>
<keyword evidence="1" id="KW-0677">Repeat</keyword>
<accession>A0AAW0US51</accession>
<feature type="region of interest" description="Disordered" evidence="2">
    <location>
        <begin position="255"/>
        <end position="377"/>
    </location>
</feature>